<dbReference type="CDD" id="cd08645">
    <property type="entry name" value="FMT_core_GART"/>
    <property type="match status" value="1"/>
</dbReference>
<reference evidence="8 9" key="1">
    <citation type="submission" date="2019-07" db="EMBL/GenBank/DDBJ databases">
        <title>Gramella aestuarii sp. nov., isolated from a tidal flat, and emended description of Gramella echinicola.</title>
        <authorList>
            <person name="Liu L."/>
        </authorList>
    </citation>
    <scope>NUCLEOTIDE SEQUENCE [LARGE SCALE GENOMIC DNA]</scope>
    <source>
        <strain evidence="8 9">BS12</strain>
    </source>
</reference>
<feature type="binding site" evidence="6">
    <location>
        <begin position="20"/>
        <end position="22"/>
    </location>
    <ligand>
        <name>N(1)-(5-phospho-beta-D-ribosyl)glycinamide</name>
        <dbReference type="ChEBI" id="CHEBI:143788"/>
    </ligand>
</feature>
<feature type="binding site" evidence="6">
    <location>
        <position position="66"/>
    </location>
    <ligand>
        <name>(6R)-10-formyltetrahydrofolate</name>
        <dbReference type="ChEBI" id="CHEBI:195366"/>
    </ligand>
</feature>
<dbReference type="RefSeq" id="WP_156277791.1">
    <property type="nucleotide sequence ID" value="NZ_BAABGI010000001.1"/>
</dbReference>
<protein>
    <recommendedName>
        <fullName evidence="6">Phosphoribosylglycinamide formyltransferase</fullName>
        <ecNumber evidence="6">2.1.2.2</ecNumber>
    </recommendedName>
    <alternativeName>
        <fullName evidence="6">5'-phosphoribosylglycinamide transformylase</fullName>
    </alternativeName>
    <alternativeName>
        <fullName evidence="6">GAR transformylase</fullName>
        <shortName evidence="6">GART</shortName>
    </alternativeName>
</protein>
<evidence type="ECO:0000256" key="5">
    <source>
        <dbReference type="ARBA" id="ARBA00047664"/>
    </source>
</evidence>
<dbReference type="GO" id="GO:0004644">
    <property type="term" value="F:phosphoribosylglycinamide formyltransferase activity"/>
    <property type="evidence" value="ECO:0007669"/>
    <property type="project" value="UniProtKB-UniRule"/>
</dbReference>
<dbReference type="InterPro" id="IPR001555">
    <property type="entry name" value="GART_AS"/>
</dbReference>
<evidence type="ECO:0000256" key="4">
    <source>
        <dbReference type="ARBA" id="ARBA00038440"/>
    </source>
</evidence>
<dbReference type="PANTHER" id="PTHR43369:SF2">
    <property type="entry name" value="PHOSPHORIBOSYLGLYCINAMIDE FORMYLTRANSFERASE"/>
    <property type="match status" value="1"/>
</dbReference>
<dbReference type="GO" id="GO:0006189">
    <property type="term" value="P:'de novo' IMP biosynthetic process"/>
    <property type="evidence" value="ECO:0007669"/>
    <property type="project" value="UniProtKB-UniRule"/>
</dbReference>
<dbReference type="Pfam" id="PF00551">
    <property type="entry name" value="Formyl_trans_N"/>
    <property type="match status" value="1"/>
</dbReference>
<proteinExistence type="inferred from homology"/>
<dbReference type="PROSITE" id="PS00373">
    <property type="entry name" value="GART"/>
    <property type="match status" value="1"/>
</dbReference>
<dbReference type="EC" id="2.1.2.2" evidence="6"/>
<gene>
    <name evidence="6" type="primary">purN</name>
    <name evidence="8" type="ORF">FLP08_14535</name>
</gene>
<feature type="site" description="Raises pKa of active site His" evidence="6">
    <location>
        <position position="153"/>
    </location>
</feature>
<dbReference type="SUPFAM" id="SSF53328">
    <property type="entry name" value="Formyltransferase"/>
    <property type="match status" value="1"/>
</dbReference>
<dbReference type="GO" id="GO:0005829">
    <property type="term" value="C:cytosol"/>
    <property type="evidence" value="ECO:0007669"/>
    <property type="project" value="TreeGrafter"/>
</dbReference>
<dbReference type="InterPro" id="IPR004607">
    <property type="entry name" value="GART"/>
</dbReference>
<sequence length="198" mass="22569">MSDKASTQPKKIVIFASGSGTNAENIIKYFQDHDQTRVLAVFSNKKYSGALERAHKLNIKALHFDREAFYNSNDVLNLLKDMDPDLIVLAGFLWLFPSNIIQQFPDRIINIHPALLPKYGGKGMYGARVHESVIAKKEKQSGITIHYVNEKYDEGQTIFQATTSIDETDTPESLAFKIHELEYEHFPQVIQQLLEKDN</sequence>
<dbReference type="HAMAP" id="MF_01930">
    <property type="entry name" value="PurN"/>
    <property type="match status" value="1"/>
</dbReference>
<feature type="active site" description="Proton donor" evidence="6">
    <location>
        <position position="112"/>
    </location>
</feature>
<evidence type="ECO:0000256" key="6">
    <source>
        <dbReference type="HAMAP-Rule" id="MF_01930"/>
    </source>
</evidence>
<evidence type="ECO:0000313" key="8">
    <source>
        <dbReference type="EMBL" id="MUP43796.1"/>
    </source>
</evidence>
<evidence type="ECO:0000256" key="2">
    <source>
        <dbReference type="ARBA" id="ARBA00022679"/>
    </source>
</evidence>
<dbReference type="Gene3D" id="3.40.50.170">
    <property type="entry name" value="Formyl transferase, N-terminal domain"/>
    <property type="match status" value="1"/>
</dbReference>
<dbReference type="InterPro" id="IPR036477">
    <property type="entry name" value="Formyl_transf_N_sf"/>
</dbReference>
<dbReference type="EMBL" id="VJVW01000006">
    <property type="protein sequence ID" value="MUP43796.1"/>
    <property type="molecule type" value="Genomic_DNA"/>
</dbReference>
<evidence type="ECO:0000259" key="7">
    <source>
        <dbReference type="Pfam" id="PF00551"/>
    </source>
</evidence>
<dbReference type="UniPathway" id="UPA00074">
    <property type="reaction ID" value="UER00126"/>
</dbReference>
<evidence type="ECO:0000256" key="1">
    <source>
        <dbReference type="ARBA" id="ARBA00005054"/>
    </source>
</evidence>
<dbReference type="AlphaFoldDB" id="A0A7K1LSR9"/>
<keyword evidence="3 6" id="KW-0658">Purine biosynthesis</keyword>
<comment type="function">
    <text evidence="6">Catalyzes the transfer of a formyl group from 10-formyltetrahydrofolate to 5-phospho-ribosyl-glycinamide (GAR), producing 5-phospho-ribosyl-N-formylglycinamide (FGAR) and tetrahydrofolate.</text>
</comment>
<keyword evidence="2 6" id="KW-0808">Transferase</keyword>
<comment type="caution">
    <text evidence="6">Lacks conserved residue(s) required for the propagation of feature annotation.</text>
</comment>
<comment type="caution">
    <text evidence="8">The sequence shown here is derived from an EMBL/GenBank/DDBJ whole genome shotgun (WGS) entry which is preliminary data.</text>
</comment>
<feature type="domain" description="Formyl transferase N-terminal" evidence="7">
    <location>
        <begin position="10"/>
        <end position="190"/>
    </location>
</feature>
<comment type="pathway">
    <text evidence="1 6">Purine metabolism; IMP biosynthesis via de novo pathway; N(2)-formyl-N(1)-(5-phospho-D-ribosyl)glycinamide from N(1)-(5-phospho-D-ribosyl)glycinamide (10-formyl THF route): step 1/1.</text>
</comment>
<name>A0A7K1LSR9_9FLAO</name>
<dbReference type="Proteomes" id="UP000460416">
    <property type="component" value="Unassembled WGS sequence"/>
</dbReference>
<dbReference type="InterPro" id="IPR002376">
    <property type="entry name" value="Formyl_transf_N"/>
</dbReference>
<evidence type="ECO:0000256" key="3">
    <source>
        <dbReference type="ARBA" id="ARBA00022755"/>
    </source>
</evidence>
<evidence type="ECO:0000313" key="9">
    <source>
        <dbReference type="Proteomes" id="UP000460416"/>
    </source>
</evidence>
<accession>A0A7K1LSR9</accession>
<dbReference type="PANTHER" id="PTHR43369">
    <property type="entry name" value="PHOSPHORIBOSYLGLYCINAMIDE FORMYLTRANSFERASE"/>
    <property type="match status" value="1"/>
</dbReference>
<organism evidence="8 9">
    <name type="scientific">Christiangramia aestuarii</name>
    <dbReference type="NCBI Taxonomy" id="1028746"/>
    <lineage>
        <taxon>Bacteria</taxon>
        <taxon>Pseudomonadati</taxon>
        <taxon>Bacteroidota</taxon>
        <taxon>Flavobacteriia</taxon>
        <taxon>Flavobacteriales</taxon>
        <taxon>Flavobacteriaceae</taxon>
        <taxon>Christiangramia</taxon>
    </lineage>
</organism>
<keyword evidence="9" id="KW-1185">Reference proteome</keyword>
<feature type="binding site" evidence="6">
    <location>
        <position position="110"/>
    </location>
    <ligand>
        <name>(6R)-10-formyltetrahydrofolate</name>
        <dbReference type="ChEBI" id="CHEBI:195366"/>
    </ligand>
</feature>
<comment type="catalytic activity">
    <reaction evidence="5 6">
        <text>N(1)-(5-phospho-beta-D-ribosyl)glycinamide + (6R)-10-formyltetrahydrofolate = N(2)-formyl-N(1)-(5-phospho-beta-D-ribosyl)glycinamide + (6S)-5,6,7,8-tetrahydrofolate + H(+)</text>
        <dbReference type="Rhea" id="RHEA:15053"/>
        <dbReference type="ChEBI" id="CHEBI:15378"/>
        <dbReference type="ChEBI" id="CHEBI:57453"/>
        <dbReference type="ChEBI" id="CHEBI:143788"/>
        <dbReference type="ChEBI" id="CHEBI:147286"/>
        <dbReference type="ChEBI" id="CHEBI:195366"/>
        <dbReference type="EC" id="2.1.2.2"/>
    </reaction>
</comment>
<comment type="similarity">
    <text evidence="4 6">Belongs to the GART family.</text>
</comment>
<dbReference type="OrthoDB" id="9806170at2"/>